<keyword evidence="16" id="KW-0066">ATP synthesis</keyword>
<reference evidence="20 21" key="2">
    <citation type="submission" date="2013-04" db="EMBL/GenBank/DDBJ databases">
        <authorList>
            <person name="Fiebig A."/>
            <person name="Pradella S."/>
            <person name="Wagner-Doebler I."/>
        </authorList>
    </citation>
    <scope>NUCLEOTIDE SEQUENCE [LARGE SCALE GENOMIC DNA]</scope>
    <source>
        <strain evidence="21">DSM 17067 / NCIMB 14079 / DFL-11</strain>
    </source>
</reference>
<feature type="region of interest" description="Disordered" evidence="18">
    <location>
        <begin position="113"/>
        <end position="139"/>
    </location>
</feature>
<evidence type="ECO:0000256" key="9">
    <source>
        <dbReference type="ARBA" id="ARBA00022781"/>
    </source>
</evidence>
<sequence>MKALFAEIDSLMATEIYGRVAAVQGLLVEIAGPIHEMSVGSRLLIDSGEDNPQVPAEVVGFREGHALCMPFSGLEGVRMGCKAVITSRESAVHPSNAWLGRVINALGEPIDGKGPLPNGGLPRKLRSAPPPASERARVGPPLDLGVRALNTFVTCCEGQRMGIFAGSGVGKSVLMSMLARNTQCDTAVIGLIGERGREVQEFIEDDLGEEGLARSVVVVATSDESVLMRRQAAYLAMTVAEHFRDEGDKVLCMMDSVTRFAMAQREIGLSIGEPPTSKGYTPTVFTELPRLLERAGPGKSGSGSITGLFTVLVEGDNHNEPVADAVRGILDGHVVMERGIAERGRYPAINVLKSVSRTMPRCVPPEQQPVLRKAKQLLSTYTDMEELIRLGAYRRGSDPTVDEAIYRFGPIDDFLNQGKDESTTLFEGYVQLANLLEMTQE</sequence>
<keyword evidence="9" id="KW-0375">Hydrogen ion transport</keyword>
<evidence type="ECO:0000256" key="14">
    <source>
        <dbReference type="ARBA" id="ARBA00023065"/>
    </source>
</evidence>
<keyword evidence="11" id="KW-0067">ATP-binding</keyword>
<keyword evidence="20" id="KW-0282">Flagellum</keyword>
<reference evidence="20 21" key="1">
    <citation type="submission" date="2008-01" db="EMBL/GenBank/DDBJ databases">
        <authorList>
            <person name="Wagner-Dobler I."/>
            <person name="Ferriera S."/>
            <person name="Johnson J."/>
            <person name="Kravitz S."/>
            <person name="Beeson K."/>
            <person name="Sutton G."/>
            <person name="Rogers Y.-H."/>
            <person name="Friedman R."/>
            <person name="Frazier M."/>
            <person name="Venter J.C."/>
        </authorList>
    </citation>
    <scope>NUCLEOTIDE SEQUENCE [LARGE SCALE GENOMIC DNA]</scope>
    <source>
        <strain evidence="21">DSM 17067 / NCIMB 14079 / DFL-11</strain>
    </source>
</reference>
<comment type="function">
    <text evidence="1">Probable catalytic subunit of a protein translocase for flagellum-specific export, or a proton translocase involved in local circuits at the flagellum.</text>
</comment>
<dbReference type="PROSITE" id="PS00152">
    <property type="entry name" value="ATPASE_ALPHA_BETA"/>
    <property type="match status" value="1"/>
</dbReference>
<evidence type="ECO:0000313" key="20">
    <source>
        <dbReference type="EMBL" id="EEE47838.1"/>
    </source>
</evidence>
<evidence type="ECO:0000256" key="1">
    <source>
        <dbReference type="ARBA" id="ARBA00003290"/>
    </source>
</evidence>
<keyword evidence="10" id="KW-1005">Bacterial flagellum biogenesis</keyword>
<evidence type="ECO:0000256" key="15">
    <source>
        <dbReference type="ARBA" id="ARBA00023225"/>
    </source>
</evidence>
<dbReference type="GO" id="GO:0046933">
    <property type="term" value="F:proton-transporting ATP synthase activity, rotational mechanism"/>
    <property type="evidence" value="ECO:0007669"/>
    <property type="project" value="TreeGrafter"/>
</dbReference>
<dbReference type="GO" id="GO:0044781">
    <property type="term" value="P:bacterial-type flagellum organization"/>
    <property type="evidence" value="ECO:0007669"/>
    <property type="project" value="UniProtKB-KW"/>
</dbReference>
<evidence type="ECO:0000256" key="16">
    <source>
        <dbReference type="ARBA" id="ARBA00023310"/>
    </source>
</evidence>
<proteinExistence type="inferred from homology"/>
<name>A0A5E8H704_ROSAD</name>
<dbReference type="Gene3D" id="3.40.50.12240">
    <property type="match status" value="1"/>
</dbReference>
<dbReference type="SMART" id="SM00382">
    <property type="entry name" value="AAA"/>
    <property type="match status" value="1"/>
</dbReference>
<dbReference type="GO" id="GO:0005524">
    <property type="term" value="F:ATP binding"/>
    <property type="evidence" value="ECO:0007669"/>
    <property type="project" value="UniProtKB-KW"/>
</dbReference>
<dbReference type="NCBIfam" id="TIGR01026">
    <property type="entry name" value="fliI_yscN"/>
    <property type="match status" value="1"/>
</dbReference>
<keyword evidence="20" id="KW-0969">Cilium</keyword>
<dbReference type="FunFam" id="3.40.50.12240:FF:000002">
    <property type="entry name" value="Flagellum-specific ATP synthase FliI"/>
    <property type="match status" value="1"/>
</dbReference>
<keyword evidence="20" id="KW-0378">Hydrolase</keyword>
<dbReference type="InterPro" id="IPR003593">
    <property type="entry name" value="AAA+_ATPase"/>
</dbReference>
<keyword evidence="7" id="KW-0963">Cytoplasm</keyword>
<dbReference type="CDD" id="cd01136">
    <property type="entry name" value="ATPase_flagellum-secretory_path_III"/>
    <property type="match status" value="1"/>
</dbReference>
<dbReference type="InterPro" id="IPR040627">
    <property type="entry name" value="T3SS_ATPase_C"/>
</dbReference>
<evidence type="ECO:0000259" key="19">
    <source>
        <dbReference type="SMART" id="SM00382"/>
    </source>
</evidence>
<comment type="similarity">
    <text evidence="3">Belongs to the ATPase alpha/beta chains family.</text>
</comment>
<evidence type="ECO:0000256" key="5">
    <source>
        <dbReference type="ARBA" id="ARBA00020580"/>
    </source>
</evidence>
<comment type="subcellular location">
    <subcellularLocation>
        <location evidence="2">Cytoplasm</location>
    </subcellularLocation>
</comment>
<comment type="caution">
    <text evidence="20">The sequence shown here is derived from an EMBL/GenBank/DDBJ whole genome shotgun (WGS) entry which is preliminary data.</text>
</comment>
<keyword evidence="15" id="KW-1006">Bacterial flagellum protein export</keyword>
<dbReference type="GO" id="GO:0009288">
    <property type="term" value="C:bacterial-type flagellum"/>
    <property type="evidence" value="ECO:0007669"/>
    <property type="project" value="InterPro"/>
</dbReference>
<gene>
    <name evidence="20" type="ORF">SADFL11_5128</name>
</gene>
<evidence type="ECO:0000256" key="13">
    <source>
        <dbReference type="ARBA" id="ARBA00022967"/>
    </source>
</evidence>
<evidence type="ECO:0000256" key="11">
    <source>
        <dbReference type="ARBA" id="ARBA00022840"/>
    </source>
</evidence>
<feature type="domain" description="AAA+ ATPase" evidence="19">
    <location>
        <begin position="157"/>
        <end position="341"/>
    </location>
</feature>
<keyword evidence="20" id="KW-0966">Cell projection</keyword>
<dbReference type="GO" id="GO:0030254">
    <property type="term" value="P:protein secretion by the type III secretion system"/>
    <property type="evidence" value="ECO:0007669"/>
    <property type="project" value="InterPro"/>
</dbReference>
<dbReference type="InterPro" id="IPR022426">
    <property type="entry name" value="FliI_clade3"/>
</dbReference>
<dbReference type="GO" id="GO:0016887">
    <property type="term" value="F:ATP hydrolysis activity"/>
    <property type="evidence" value="ECO:0007669"/>
    <property type="project" value="InterPro"/>
</dbReference>
<keyword evidence="6" id="KW-0813">Transport</keyword>
<evidence type="ECO:0000256" key="4">
    <source>
        <dbReference type="ARBA" id="ARBA00012473"/>
    </source>
</evidence>
<organism evidence="20 21">
    <name type="scientific">Roseibium alexandrii (strain DSM 17067 / NCIMB 14079 / DFL-11)</name>
    <name type="common">Labrenzia alexandrii</name>
    <dbReference type="NCBI Taxonomy" id="244592"/>
    <lineage>
        <taxon>Bacteria</taxon>
        <taxon>Pseudomonadati</taxon>
        <taxon>Pseudomonadota</taxon>
        <taxon>Alphaproteobacteria</taxon>
        <taxon>Hyphomicrobiales</taxon>
        <taxon>Stappiaceae</taxon>
        <taxon>Roseibium</taxon>
    </lineage>
</organism>
<evidence type="ECO:0000256" key="3">
    <source>
        <dbReference type="ARBA" id="ARBA00008936"/>
    </source>
</evidence>
<dbReference type="InterPro" id="IPR005714">
    <property type="entry name" value="ATPase_T3SS_FliI/YscN"/>
</dbReference>
<keyword evidence="14" id="KW-0406">Ion transport</keyword>
<dbReference type="InterPro" id="IPR050053">
    <property type="entry name" value="ATPase_alpha/beta_chains"/>
</dbReference>
<dbReference type="InterPro" id="IPR027417">
    <property type="entry name" value="P-loop_NTPase"/>
</dbReference>
<dbReference type="InterPro" id="IPR000194">
    <property type="entry name" value="ATPase_F1/V1/A1_a/bsu_nucl-bd"/>
</dbReference>
<evidence type="ECO:0000256" key="18">
    <source>
        <dbReference type="SAM" id="MobiDB-lite"/>
    </source>
</evidence>
<dbReference type="AlphaFoldDB" id="A0A5E8H704"/>
<dbReference type="GO" id="GO:0030257">
    <property type="term" value="C:type III protein secretion system complex"/>
    <property type="evidence" value="ECO:0007669"/>
    <property type="project" value="InterPro"/>
</dbReference>
<keyword evidence="13" id="KW-1278">Translocase</keyword>
<comment type="catalytic activity">
    <reaction evidence="17">
        <text>ATP + H2O + cellular proteinSide 1 = ADP + phosphate + cellular proteinSide 2.</text>
        <dbReference type="EC" id="7.4.2.8"/>
    </reaction>
</comment>
<dbReference type="EMBL" id="ACCU02000004">
    <property type="protein sequence ID" value="EEE47838.1"/>
    <property type="molecule type" value="Genomic_DNA"/>
</dbReference>
<evidence type="ECO:0000256" key="17">
    <source>
        <dbReference type="ARBA" id="ARBA00034006"/>
    </source>
</evidence>
<dbReference type="SUPFAM" id="SSF52540">
    <property type="entry name" value="P-loop containing nucleoside triphosphate hydrolases"/>
    <property type="match status" value="1"/>
</dbReference>
<dbReference type="Pfam" id="PF00006">
    <property type="entry name" value="ATP-synt_ab"/>
    <property type="match status" value="1"/>
</dbReference>
<evidence type="ECO:0000256" key="10">
    <source>
        <dbReference type="ARBA" id="ARBA00022795"/>
    </source>
</evidence>
<dbReference type="PANTHER" id="PTHR15184">
    <property type="entry name" value="ATP SYNTHASE"/>
    <property type="match status" value="1"/>
</dbReference>
<keyword evidence="12" id="KW-0653">Protein transport</keyword>
<dbReference type="EC" id="7.1.2.2" evidence="4"/>
<dbReference type="InterPro" id="IPR020003">
    <property type="entry name" value="ATPase_a/bsu_AS"/>
</dbReference>
<dbReference type="GO" id="GO:0005737">
    <property type="term" value="C:cytoplasm"/>
    <property type="evidence" value="ECO:0007669"/>
    <property type="project" value="UniProtKB-SubCell"/>
</dbReference>
<dbReference type="Proteomes" id="UP000004703">
    <property type="component" value="Chromosome"/>
</dbReference>
<dbReference type="Pfam" id="PF18269">
    <property type="entry name" value="T3SS_ATPase_C"/>
    <property type="match status" value="1"/>
</dbReference>
<dbReference type="NCBIfam" id="TIGR03498">
    <property type="entry name" value="FliI_clade3"/>
    <property type="match status" value="1"/>
</dbReference>
<accession>A0A5E8H704</accession>
<evidence type="ECO:0000256" key="2">
    <source>
        <dbReference type="ARBA" id="ARBA00004496"/>
    </source>
</evidence>
<evidence type="ECO:0000256" key="7">
    <source>
        <dbReference type="ARBA" id="ARBA00022490"/>
    </source>
</evidence>
<dbReference type="PANTHER" id="PTHR15184:SF9">
    <property type="entry name" value="SPI-1 TYPE 3 SECRETION SYSTEM ATPASE"/>
    <property type="match status" value="1"/>
</dbReference>
<dbReference type="RefSeq" id="WP_008197082.1">
    <property type="nucleotide sequence ID" value="NZ_CM011002.1"/>
</dbReference>
<protein>
    <recommendedName>
        <fullName evidence="5">Flagellum-specific ATP synthase</fullName>
        <ecNumber evidence="4">7.1.2.2</ecNumber>
    </recommendedName>
</protein>
<dbReference type="GO" id="GO:0008564">
    <property type="term" value="F:protein-exporting ATPase activity"/>
    <property type="evidence" value="ECO:0007669"/>
    <property type="project" value="UniProtKB-EC"/>
</dbReference>
<evidence type="ECO:0000256" key="8">
    <source>
        <dbReference type="ARBA" id="ARBA00022741"/>
    </source>
</evidence>
<evidence type="ECO:0000313" key="21">
    <source>
        <dbReference type="Proteomes" id="UP000004703"/>
    </source>
</evidence>
<evidence type="ECO:0000256" key="12">
    <source>
        <dbReference type="ARBA" id="ARBA00022927"/>
    </source>
</evidence>
<evidence type="ECO:0000256" key="6">
    <source>
        <dbReference type="ARBA" id="ARBA00022448"/>
    </source>
</evidence>
<keyword evidence="8" id="KW-0547">Nucleotide-binding</keyword>